<evidence type="ECO:0000256" key="2">
    <source>
        <dbReference type="ARBA" id="ARBA00023002"/>
    </source>
</evidence>
<dbReference type="GO" id="GO:0016491">
    <property type="term" value="F:oxidoreductase activity"/>
    <property type="evidence" value="ECO:0007669"/>
    <property type="project" value="UniProtKB-KW"/>
</dbReference>
<evidence type="ECO:0000256" key="1">
    <source>
        <dbReference type="ARBA" id="ARBA00006484"/>
    </source>
</evidence>
<dbReference type="Gene3D" id="3.40.50.720">
    <property type="entry name" value="NAD(P)-binding Rossmann-like Domain"/>
    <property type="match status" value="1"/>
</dbReference>
<reference evidence="3" key="1">
    <citation type="submission" date="2023-06" db="EMBL/GenBank/DDBJ databases">
        <title>Identification of two novel mycobacterium reveal diversities and complexities of Mycobacterium gordonae clade.</title>
        <authorList>
            <person name="Matsumoto Y."/>
            <person name="Nakamura S."/>
            <person name="Motooka D."/>
            <person name="Fukushima K."/>
        </authorList>
    </citation>
    <scope>NUCLEOTIDE SEQUENCE</scope>
    <source>
        <strain evidence="3">TY812</strain>
    </source>
</reference>
<name>A0A4R5WBD5_9MYCO</name>
<keyword evidence="2" id="KW-0560">Oxidoreductase</keyword>
<organism evidence="3 4">
    <name type="scientific">Mycobacterium paragordonae</name>
    <dbReference type="NCBI Taxonomy" id="1389713"/>
    <lineage>
        <taxon>Bacteria</taxon>
        <taxon>Bacillati</taxon>
        <taxon>Actinomycetota</taxon>
        <taxon>Actinomycetes</taxon>
        <taxon>Mycobacteriales</taxon>
        <taxon>Mycobacteriaceae</taxon>
        <taxon>Mycobacterium</taxon>
    </lineage>
</organism>
<accession>A0A4R5WBD5</accession>
<proteinExistence type="inferred from homology"/>
<dbReference type="CDD" id="cd05233">
    <property type="entry name" value="SDR_c"/>
    <property type="match status" value="1"/>
</dbReference>
<gene>
    <name evidence="3" type="ORF">QXL92_26475</name>
</gene>
<protein>
    <submittedName>
        <fullName evidence="3">SDR family NAD(P)-dependent oxidoreductase</fullName>
    </submittedName>
</protein>
<evidence type="ECO:0000313" key="4">
    <source>
        <dbReference type="Proteomes" id="UP001229081"/>
    </source>
</evidence>
<dbReference type="PRINTS" id="PR00081">
    <property type="entry name" value="GDHRDH"/>
</dbReference>
<dbReference type="InterPro" id="IPR036291">
    <property type="entry name" value="NAD(P)-bd_dom_sf"/>
</dbReference>
<comment type="caution">
    <text evidence="3">The sequence shown here is derived from an EMBL/GenBank/DDBJ whole genome shotgun (WGS) entry which is preliminary data.</text>
</comment>
<dbReference type="InterPro" id="IPR002347">
    <property type="entry name" value="SDR_fam"/>
</dbReference>
<sequence length="258" mass="27338">MSARLALITGASCGVGFALAEQLARRGYDLIITDRYDEIHTAAASLSVFGTDVQAEQIDLCIAENVQVLHRRVMAAGRPVTAAALTTSVSDASLSDGTLDGALEEVDSCVRGIMALARRLVERMAMVGRGRIVLTASPEDRMPGFDTAVHFATAAFLRAFADKLNAELCDSEVKIVALMPEPIGAGGVADLLLPLRGRPLGDDPGELVRQAYQALTCDDRPGIAARATEAMTSLAERLVPDRLKNPVRQIISPTGKAV</sequence>
<dbReference type="Pfam" id="PF00106">
    <property type="entry name" value="adh_short"/>
    <property type="match status" value="1"/>
</dbReference>
<dbReference type="AlphaFoldDB" id="A0A4R5WBD5"/>
<dbReference type="RefSeq" id="WP_133437992.1">
    <property type="nucleotide sequence ID" value="NZ_JAUFSA010000001.1"/>
</dbReference>
<dbReference type="SUPFAM" id="SSF51735">
    <property type="entry name" value="NAD(P)-binding Rossmann-fold domains"/>
    <property type="match status" value="1"/>
</dbReference>
<dbReference type="Proteomes" id="UP001229081">
    <property type="component" value="Unassembled WGS sequence"/>
</dbReference>
<dbReference type="EMBL" id="JAUFSA010000001">
    <property type="protein sequence ID" value="MDP7738284.1"/>
    <property type="molecule type" value="Genomic_DNA"/>
</dbReference>
<comment type="similarity">
    <text evidence="1">Belongs to the short-chain dehydrogenases/reductases (SDR) family.</text>
</comment>
<evidence type="ECO:0000313" key="3">
    <source>
        <dbReference type="EMBL" id="MDP7738284.1"/>
    </source>
</evidence>
<dbReference type="PANTHER" id="PTHR43391">
    <property type="entry name" value="RETINOL DEHYDROGENASE-RELATED"/>
    <property type="match status" value="1"/>
</dbReference>
<dbReference type="PANTHER" id="PTHR43391:SF12">
    <property type="entry name" value="OXIDOREDUCTASE EPHD-RELATED"/>
    <property type="match status" value="1"/>
</dbReference>